<keyword evidence="5" id="KW-1185">Reference proteome</keyword>
<evidence type="ECO:0000313" key="5">
    <source>
        <dbReference type="Proteomes" id="UP000287910"/>
    </source>
</evidence>
<dbReference type="GO" id="GO:0008237">
    <property type="term" value="F:metallopeptidase activity"/>
    <property type="evidence" value="ECO:0007669"/>
    <property type="project" value="UniProtKB-KW"/>
</dbReference>
<organism evidence="4 5">
    <name type="scientific">Lysinibacillus antri</name>
    <dbReference type="NCBI Taxonomy" id="2498145"/>
    <lineage>
        <taxon>Bacteria</taxon>
        <taxon>Bacillati</taxon>
        <taxon>Bacillota</taxon>
        <taxon>Bacilli</taxon>
        <taxon>Bacillales</taxon>
        <taxon>Bacillaceae</taxon>
        <taxon>Lysinibacillus</taxon>
    </lineage>
</organism>
<keyword evidence="2" id="KW-0645">Protease</keyword>
<feature type="domain" description="RadC-like JAB" evidence="3">
    <location>
        <begin position="23"/>
        <end position="68"/>
    </location>
</feature>
<dbReference type="Gene3D" id="3.40.140.10">
    <property type="entry name" value="Cytidine Deaminase, domain 2"/>
    <property type="match status" value="1"/>
</dbReference>
<comment type="caution">
    <text evidence="4">The sequence shown here is derived from an EMBL/GenBank/DDBJ whole genome shotgun (WGS) entry which is preliminary data.</text>
</comment>
<dbReference type="AlphaFoldDB" id="A0A3S0PN60"/>
<sequence length="70" mass="7703">MHARCGAGEKAEITSKPYLLLSSNVSTPSSEDIEVTKRLVEAGQILGIEILDHLILCDDNFRSLKELGYI</sequence>
<comment type="similarity">
    <text evidence="1">Belongs to the UPF0758 family.</text>
</comment>
<dbReference type="Pfam" id="PF04002">
    <property type="entry name" value="RadC"/>
    <property type="match status" value="1"/>
</dbReference>
<keyword evidence="2" id="KW-0482">Metalloprotease</keyword>
<evidence type="ECO:0000256" key="1">
    <source>
        <dbReference type="ARBA" id="ARBA00010243"/>
    </source>
</evidence>
<dbReference type="PANTHER" id="PTHR30471">
    <property type="entry name" value="DNA REPAIR PROTEIN RADC"/>
    <property type="match status" value="1"/>
</dbReference>
<dbReference type="PANTHER" id="PTHR30471:SF3">
    <property type="entry name" value="UPF0758 PROTEIN YEES-RELATED"/>
    <property type="match status" value="1"/>
</dbReference>
<protein>
    <submittedName>
        <fullName evidence="4">DNA repair protein RadC</fullName>
    </submittedName>
</protein>
<name>A0A3S0PN60_9BACI</name>
<proteinExistence type="inferred from homology"/>
<dbReference type="InterPro" id="IPR001405">
    <property type="entry name" value="UPF0758"/>
</dbReference>
<reference evidence="4 5" key="1">
    <citation type="submission" date="2018-12" db="EMBL/GenBank/DDBJ databases">
        <title>Lysinibacillus antri sp. nov., isolated from a cave soil.</title>
        <authorList>
            <person name="Narsing Rao M.P."/>
            <person name="Zhang H."/>
            <person name="Dong Z.-Y."/>
            <person name="Niu X.-K."/>
            <person name="Zhang K."/>
            <person name="Fang B.-Z."/>
            <person name="Kang Y.-Q."/>
            <person name="Xiao M."/>
            <person name="Li W.-J."/>
        </authorList>
    </citation>
    <scope>NUCLEOTIDE SEQUENCE [LARGE SCALE GENOMIC DNA]</scope>
    <source>
        <strain evidence="4 5">SYSU K30002</strain>
    </source>
</reference>
<accession>A0A3S0PN60</accession>
<evidence type="ECO:0000313" key="4">
    <source>
        <dbReference type="EMBL" id="RUL49799.1"/>
    </source>
</evidence>
<dbReference type="InterPro" id="IPR025657">
    <property type="entry name" value="RadC_JAB"/>
</dbReference>
<dbReference type="EMBL" id="RYYR01000023">
    <property type="protein sequence ID" value="RUL49799.1"/>
    <property type="molecule type" value="Genomic_DNA"/>
</dbReference>
<gene>
    <name evidence="4" type="ORF">EK386_14675</name>
</gene>
<evidence type="ECO:0000256" key="2">
    <source>
        <dbReference type="ARBA" id="ARBA00023049"/>
    </source>
</evidence>
<evidence type="ECO:0000259" key="3">
    <source>
        <dbReference type="Pfam" id="PF04002"/>
    </source>
</evidence>
<dbReference type="Proteomes" id="UP000287910">
    <property type="component" value="Unassembled WGS sequence"/>
</dbReference>
<keyword evidence="2" id="KW-0378">Hydrolase</keyword>